<protein>
    <recommendedName>
        <fullName evidence="4">PH domain-containing protein</fullName>
    </recommendedName>
</protein>
<dbReference type="Proteomes" id="UP000198852">
    <property type="component" value="Unassembled WGS sequence"/>
</dbReference>
<evidence type="ECO:0000313" key="2">
    <source>
        <dbReference type="EMBL" id="SFS33044.1"/>
    </source>
</evidence>
<organism evidence="2 3">
    <name type="scientific">Saccharopolyspora flava</name>
    <dbReference type="NCBI Taxonomy" id="95161"/>
    <lineage>
        <taxon>Bacteria</taxon>
        <taxon>Bacillati</taxon>
        <taxon>Actinomycetota</taxon>
        <taxon>Actinomycetes</taxon>
        <taxon>Pseudonocardiales</taxon>
        <taxon>Pseudonocardiaceae</taxon>
        <taxon>Saccharopolyspora</taxon>
    </lineage>
</organism>
<feature type="transmembrane region" description="Helical" evidence="1">
    <location>
        <begin position="12"/>
        <end position="31"/>
    </location>
</feature>
<keyword evidence="1" id="KW-0812">Transmembrane</keyword>
<dbReference type="OrthoDB" id="3687934at2"/>
<dbReference type="EMBL" id="FOZX01000001">
    <property type="protein sequence ID" value="SFS33044.1"/>
    <property type="molecule type" value="Genomic_DNA"/>
</dbReference>
<evidence type="ECO:0000256" key="1">
    <source>
        <dbReference type="SAM" id="Phobius"/>
    </source>
</evidence>
<gene>
    <name evidence="2" type="ORF">SAMN05660874_00272</name>
</gene>
<keyword evidence="1" id="KW-1133">Transmembrane helix</keyword>
<sequence length="166" mass="18241">MDFHKNRGNLIPPLVLIALGVLGTVMLVGGLTSDEGVRIHGIFFLAPIGVIAGLVLLIKNLRRLTMRIDERGILIEHPAERVKVALGWQYVAGVSVTTLRKPGDDRNTASYLVVWTQGGLNPGVPQGWMFQNDGWTGYRLIDTSDLRESSAQLTQVLQQYAAPVLR</sequence>
<evidence type="ECO:0000313" key="3">
    <source>
        <dbReference type="Proteomes" id="UP000198852"/>
    </source>
</evidence>
<feature type="transmembrane region" description="Helical" evidence="1">
    <location>
        <begin position="37"/>
        <end position="58"/>
    </location>
</feature>
<dbReference type="RefSeq" id="WP_093413078.1">
    <property type="nucleotide sequence ID" value="NZ_FOZX01000001.1"/>
</dbReference>
<dbReference type="AlphaFoldDB" id="A0A1I6NYM2"/>
<name>A0A1I6NYM2_9PSEU</name>
<evidence type="ECO:0008006" key="4">
    <source>
        <dbReference type="Google" id="ProtNLM"/>
    </source>
</evidence>
<accession>A0A1I6NYM2</accession>
<keyword evidence="3" id="KW-1185">Reference proteome</keyword>
<keyword evidence="1" id="KW-0472">Membrane</keyword>
<proteinExistence type="predicted"/>
<reference evidence="3" key="1">
    <citation type="submission" date="2016-10" db="EMBL/GenBank/DDBJ databases">
        <authorList>
            <person name="Varghese N."/>
            <person name="Submissions S."/>
        </authorList>
    </citation>
    <scope>NUCLEOTIDE SEQUENCE [LARGE SCALE GENOMIC DNA]</scope>
    <source>
        <strain evidence="3">DSM 44771</strain>
    </source>
</reference>